<evidence type="ECO:0000313" key="3">
    <source>
        <dbReference type="Proteomes" id="UP000178599"/>
    </source>
</evidence>
<keyword evidence="1" id="KW-1133">Transmembrane helix</keyword>
<name>A0A1G2CN15_9BACT</name>
<evidence type="ECO:0000256" key="1">
    <source>
        <dbReference type="SAM" id="Phobius"/>
    </source>
</evidence>
<evidence type="ECO:0000313" key="2">
    <source>
        <dbReference type="EMBL" id="OGZ02637.1"/>
    </source>
</evidence>
<dbReference type="Proteomes" id="UP000178599">
    <property type="component" value="Unassembled WGS sequence"/>
</dbReference>
<feature type="transmembrane region" description="Helical" evidence="1">
    <location>
        <begin position="20"/>
        <end position="43"/>
    </location>
</feature>
<keyword evidence="1" id="KW-0812">Transmembrane</keyword>
<keyword evidence="1" id="KW-0472">Membrane</keyword>
<sequence>MSRVVVFLKKGRLGAAALPIVLILGGVIVEMMVASSFVAYSVSKSGLGDKMSMQALVVARGGAMDAVRRVIRNKDFYNTDSYTLTLGTGTAQVTVTKDSPEVGKTRVVSVGTALMRQKKIQADLKVNSTTGEVNLLSFDEVNI</sequence>
<comment type="caution">
    <text evidence="2">The sequence shown here is derived from an EMBL/GenBank/DDBJ whole genome shotgun (WGS) entry which is preliminary data.</text>
</comment>
<dbReference type="AlphaFoldDB" id="A0A1G2CN15"/>
<reference evidence="2 3" key="1">
    <citation type="journal article" date="2016" name="Nat. Commun.">
        <title>Thousands of microbial genomes shed light on interconnected biogeochemical processes in an aquifer system.</title>
        <authorList>
            <person name="Anantharaman K."/>
            <person name="Brown C.T."/>
            <person name="Hug L.A."/>
            <person name="Sharon I."/>
            <person name="Castelle C.J."/>
            <person name="Probst A.J."/>
            <person name="Thomas B.C."/>
            <person name="Singh A."/>
            <person name="Wilkins M.J."/>
            <person name="Karaoz U."/>
            <person name="Brodie E.L."/>
            <person name="Williams K.H."/>
            <person name="Hubbard S.S."/>
            <person name="Banfield J.F."/>
        </authorList>
    </citation>
    <scope>NUCLEOTIDE SEQUENCE [LARGE SCALE GENOMIC DNA]</scope>
</reference>
<accession>A0A1G2CN15</accession>
<protein>
    <submittedName>
        <fullName evidence="2">Uncharacterized protein</fullName>
    </submittedName>
</protein>
<organism evidence="2 3">
    <name type="scientific">Candidatus Liptonbacteria bacterium RIFOXYB1_FULL_36_10</name>
    <dbReference type="NCBI Taxonomy" id="1798654"/>
    <lineage>
        <taxon>Bacteria</taxon>
        <taxon>Candidatus Liptoniibacteriota</taxon>
    </lineage>
</organism>
<dbReference type="EMBL" id="MHLE01000025">
    <property type="protein sequence ID" value="OGZ02637.1"/>
    <property type="molecule type" value="Genomic_DNA"/>
</dbReference>
<proteinExistence type="predicted"/>
<gene>
    <name evidence="2" type="ORF">A2390_00195</name>
</gene>